<comment type="subcellular location">
    <subcellularLocation>
        <location evidence="1">Membrane</location>
        <topology evidence="1">Multi-pass membrane protein</topology>
    </subcellularLocation>
</comment>
<dbReference type="PANTHER" id="PTHR21706:SF15">
    <property type="entry name" value="TRANSMEMBRANE PROTEIN 65"/>
    <property type="match status" value="1"/>
</dbReference>
<protein>
    <submittedName>
        <fullName evidence="7">GAF domain-containing protein</fullName>
    </submittedName>
</protein>
<evidence type="ECO:0000256" key="2">
    <source>
        <dbReference type="ARBA" id="ARBA00022692"/>
    </source>
</evidence>
<feature type="compositionally biased region" description="Low complexity" evidence="5">
    <location>
        <begin position="223"/>
        <end position="233"/>
    </location>
</feature>
<dbReference type="SUPFAM" id="SSF55781">
    <property type="entry name" value="GAF domain-like"/>
    <property type="match status" value="1"/>
</dbReference>
<feature type="region of interest" description="Disordered" evidence="5">
    <location>
        <begin position="433"/>
        <end position="485"/>
    </location>
</feature>
<proteinExistence type="predicted"/>
<comment type="caution">
    <text evidence="7">The sequence shown here is derived from an EMBL/GenBank/DDBJ whole genome shotgun (WGS) entry which is preliminary data.</text>
</comment>
<dbReference type="GO" id="GO:0005739">
    <property type="term" value="C:mitochondrion"/>
    <property type="evidence" value="ECO:0007669"/>
    <property type="project" value="TreeGrafter"/>
</dbReference>
<dbReference type="VEuPathDB" id="ToxoDB:cyc_00820"/>
<dbReference type="Pfam" id="PF10507">
    <property type="entry name" value="TMEM65"/>
    <property type="match status" value="1"/>
</dbReference>
<dbReference type="InParanoid" id="A0A1D3CT33"/>
<dbReference type="AlphaFoldDB" id="A0A1D3CT33"/>
<dbReference type="Proteomes" id="UP000095192">
    <property type="component" value="Unassembled WGS sequence"/>
</dbReference>
<dbReference type="GO" id="GO:0016020">
    <property type="term" value="C:membrane"/>
    <property type="evidence" value="ECO:0007669"/>
    <property type="project" value="UniProtKB-SubCell"/>
</dbReference>
<organism evidence="7 8">
    <name type="scientific">Cyclospora cayetanensis</name>
    <dbReference type="NCBI Taxonomy" id="88456"/>
    <lineage>
        <taxon>Eukaryota</taxon>
        <taxon>Sar</taxon>
        <taxon>Alveolata</taxon>
        <taxon>Apicomplexa</taxon>
        <taxon>Conoidasida</taxon>
        <taxon>Coccidia</taxon>
        <taxon>Eucoccidiorida</taxon>
        <taxon>Eimeriorina</taxon>
        <taxon>Eimeriidae</taxon>
        <taxon>Cyclospora</taxon>
    </lineage>
</organism>
<evidence type="ECO:0000313" key="8">
    <source>
        <dbReference type="Proteomes" id="UP000095192"/>
    </source>
</evidence>
<evidence type="ECO:0000256" key="6">
    <source>
        <dbReference type="SAM" id="Phobius"/>
    </source>
</evidence>
<evidence type="ECO:0000256" key="3">
    <source>
        <dbReference type="ARBA" id="ARBA00022989"/>
    </source>
</evidence>
<dbReference type="EMBL" id="JROU02002058">
    <property type="protein sequence ID" value="OEH74357.1"/>
    <property type="molecule type" value="Genomic_DNA"/>
</dbReference>
<reference evidence="7 8" key="1">
    <citation type="journal article" date="2016" name="BMC Genomics">
        <title>Comparative genomics reveals Cyclospora cayetanensis possesses coccidia-like metabolism and invasion components but unique surface antigens.</title>
        <authorList>
            <person name="Liu S."/>
            <person name="Wang L."/>
            <person name="Zheng H."/>
            <person name="Xu Z."/>
            <person name="Roellig D.M."/>
            <person name="Li N."/>
            <person name="Frace M.A."/>
            <person name="Tang K."/>
            <person name="Arrowood M.J."/>
            <person name="Moss D.M."/>
            <person name="Zhang L."/>
            <person name="Feng Y."/>
            <person name="Xiao L."/>
        </authorList>
    </citation>
    <scope>NUCLEOTIDE SEQUENCE [LARGE SCALE GENOMIC DNA]</scope>
    <source>
        <strain evidence="7 8">CHN_HEN01</strain>
    </source>
</reference>
<gene>
    <name evidence="7" type="ORF">cyc_00820</name>
</gene>
<dbReference type="PANTHER" id="PTHR21706">
    <property type="entry name" value="TRANSMEMBRANE PROTEIN 65"/>
    <property type="match status" value="1"/>
</dbReference>
<feature type="region of interest" description="Disordered" evidence="5">
    <location>
        <begin position="215"/>
        <end position="238"/>
    </location>
</feature>
<feature type="compositionally biased region" description="Basic and acidic residues" evidence="5">
    <location>
        <begin position="8"/>
        <end position="19"/>
    </location>
</feature>
<feature type="region of interest" description="Disordered" evidence="5">
    <location>
        <begin position="695"/>
        <end position="755"/>
    </location>
</feature>
<feature type="compositionally biased region" description="Low complexity" evidence="5">
    <location>
        <begin position="700"/>
        <end position="725"/>
    </location>
</feature>
<feature type="region of interest" description="Disordered" evidence="5">
    <location>
        <begin position="1"/>
        <end position="51"/>
    </location>
</feature>
<sequence>MCPPIPRLNEDASEWERITEASGGSDGAARTSRVGEESSEQRNAVSEECAHPVPAAAAPAGDTAALPAAAEAAALPPSIAASGELEYLSSDRRIATCETAAAAVQVTAAKAPAKAAKAAATTRVEAADSAAIAAALPPPVPLQWVFRRPSEAATAAAVAAAIDYMDLAEAALAEASEAAACAQLAAAAQERWTAIQAETLETALATGQLLWTDREGGGDVKSAESSSISGSLSPTGAPPHPSQHQLWLLILAGSIPFIGFGFVDNFVMIIAGDMFDTTLCVSLGLSTMAAAALGNWLSDLLGIWMGSWIEAFTTKLKGIPRPNLTKEQLELPISRRYYYLGSAIGISLGCLLGMIPLLFLDTKEGARLKTQKDEENFIFIDLMQELEDYMQAAKVVFYRVDLENQCFRTVLDGRPLTLPLDAGIPGEAYRTGKLVNWRPPPPQVKTSTGPHMGAPSIAVALQQQQQQIEQQREQRQQQRQQHGVQPEELQAFAKHLQQSDASGPLQLQTQHQELPRAGVKFAARGDASLPSSSRQQLQLRLHQTALTSELPEASVQLPHGSSPQEPPQHDTCPWLGSLSIGSTSTRRLAAKQILGAPVFGFQNSNSAAPSPPLCVPILKSLIPFGCFLNSAALLQGDVIGVVEVLDPIGRPLFSRTDSEFLMSISSHLAVEFEGKQHMNKILEMCKRQVYSRRGSLHTEPATTPQAAGALPAASPASVAATGPPSNSRAVAEEQRDIPSCTGPPNEVAAQYPQHPPGFLAQHSLLLPRLQ</sequence>
<name>A0A1D3CT33_9EIME</name>
<evidence type="ECO:0000256" key="5">
    <source>
        <dbReference type="SAM" id="MobiDB-lite"/>
    </source>
</evidence>
<feature type="transmembrane region" description="Helical" evidence="6">
    <location>
        <begin position="337"/>
        <end position="360"/>
    </location>
</feature>
<keyword evidence="4 6" id="KW-0472">Membrane</keyword>
<keyword evidence="8" id="KW-1185">Reference proteome</keyword>
<feature type="transmembrane region" description="Helical" evidence="6">
    <location>
        <begin position="246"/>
        <end position="267"/>
    </location>
</feature>
<evidence type="ECO:0000256" key="4">
    <source>
        <dbReference type="ARBA" id="ARBA00023136"/>
    </source>
</evidence>
<accession>A0A1D3CT33</accession>
<evidence type="ECO:0000256" key="1">
    <source>
        <dbReference type="ARBA" id="ARBA00004141"/>
    </source>
</evidence>
<keyword evidence="2 6" id="KW-0812">Transmembrane</keyword>
<dbReference type="InterPro" id="IPR019537">
    <property type="entry name" value="TMEM65"/>
</dbReference>
<evidence type="ECO:0000313" key="7">
    <source>
        <dbReference type="EMBL" id="OEH74357.1"/>
    </source>
</evidence>
<keyword evidence="3 6" id="KW-1133">Transmembrane helix</keyword>